<gene>
    <name evidence="2" type="ORF">MAY91_06305</name>
</gene>
<keyword evidence="3" id="KW-1185">Reference proteome</keyword>
<feature type="signal peptide" evidence="1">
    <location>
        <begin position="1"/>
        <end position="23"/>
    </location>
</feature>
<dbReference type="SUPFAM" id="SSF88713">
    <property type="entry name" value="Glycoside hydrolase/deacetylase"/>
    <property type="match status" value="1"/>
</dbReference>
<protein>
    <submittedName>
        <fullName evidence="2">Divergent polysaccharide deacetylase family protein</fullName>
    </submittedName>
</protein>
<evidence type="ECO:0000313" key="3">
    <source>
        <dbReference type="Proteomes" id="UP001222680"/>
    </source>
</evidence>
<feature type="chain" id="PRO_5045544343" evidence="1">
    <location>
        <begin position="24"/>
        <end position="312"/>
    </location>
</feature>
<reference evidence="2 3" key="1">
    <citation type="submission" date="2022-02" db="EMBL/GenBank/DDBJ databases">
        <title>Phenotypic, genotypic and serological characterization of Edwardsiella ictaluri from catfish and ornamental fish species.</title>
        <authorList>
            <person name="Rose D."/>
            <person name="Tekedar H.C."/>
            <person name="Waldbieser G.C."/>
            <person name="Aarattuthodi S."/>
            <person name="Griffin M.J."/>
        </authorList>
    </citation>
    <scope>NUCLEOTIDE SEQUENCE [LARGE SCALE GENOMIC DNA]</scope>
    <source>
        <strain evidence="2 3">13 TAL-140 K3</strain>
    </source>
</reference>
<name>A0ABY8GJB7_EDWIC</name>
<dbReference type="InterPro" id="IPR011330">
    <property type="entry name" value="Glyco_hydro/deAcase_b/a-brl"/>
</dbReference>
<dbReference type="Gene3D" id="3.20.20.370">
    <property type="entry name" value="Glycoside hydrolase/deacetylase"/>
    <property type="match status" value="1"/>
</dbReference>
<dbReference type="Proteomes" id="UP001222680">
    <property type="component" value="Chromosome"/>
</dbReference>
<dbReference type="GeneID" id="69540646"/>
<organism evidence="2 3">
    <name type="scientific">Edwardsiella ictaluri</name>
    <dbReference type="NCBI Taxonomy" id="67780"/>
    <lineage>
        <taxon>Bacteria</taxon>
        <taxon>Pseudomonadati</taxon>
        <taxon>Pseudomonadota</taxon>
        <taxon>Gammaproteobacteria</taxon>
        <taxon>Enterobacterales</taxon>
        <taxon>Hafniaceae</taxon>
        <taxon>Edwardsiella</taxon>
    </lineage>
</organism>
<evidence type="ECO:0000313" key="2">
    <source>
        <dbReference type="EMBL" id="WFN97619.1"/>
    </source>
</evidence>
<dbReference type="RefSeq" id="WP_015872978.1">
    <property type="nucleotide sequence ID" value="NZ_CM125427.1"/>
</dbReference>
<keyword evidence="1" id="KW-0732">Signal</keyword>
<sequence length="312" mass="34573">MRSLIRLSSLALLCSALTAPAQAGKLAIVIDDFGYRPREENKVLEMPLPVTIAVLPNAPHAREMAQRAHAQGREILIHLPMAPLSKQPLERDTLQPTMSEAEIQRIIRQAVGNVPYAVGMNNHMGSAMTSSLTGMQKVMRALEQYHFLYFLDSMTISHSQVSNAAQGTGIRVIKRKVFLDDTQSESAIRTQLNRAITLARRNGSAIAIGHPHPATVRVLQQMLHTLPPDITLVRPSTLLNEAARPDPAPFAKPAHPPLKRPAFGGIRQCRVQHAPTPVHVSQAWQIVAEGVESTAPIKWLQARWRFWLGWQT</sequence>
<dbReference type="InterPro" id="IPR006837">
    <property type="entry name" value="Divergent_DAC"/>
</dbReference>
<accession>A0ABY8GJB7</accession>
<dbReference type="EMBL" id="CP092014">
    <property type="protein sequence ID" value="WFN97619.1"/>
    <property type="molecule type" value="Genomic_DNA"/>
</dbReference>
<dbReference type="PANTHER" id="PTHR30105">
    <property type="entry name" value="UNCHARACTERIZED YIBQ-RELATED"/>
    <property type="match status" value="1"/>
</dbReference>
<dbReference type="PANTHER" id="PTHR30105:SF2">
    <property type="entry name" value="DIVERGENT POLYSACCHARIDE DEACETYLASE SUPERFAMILY"/>
    <property type="match status" value="1"/>
</dbReference>
<dbReference type="CDD" id="cd10936">
    <property type="entry name" value="CE4_DAC2"/>
    <property type="match status" value="1"/>
</dbReference>
<evidence type="ECO:0000256" key="1">
    <source>
        <dbReference type="SAM" id="SignalP"/>
    </source>
</evidence>
<proteinExistence type="predicted"/>
<dbReference type="Pfam" id="PF04748">
    <property type="entry name" value="Polysacc_deac_2"/>
    <property type="match status" value="1"/>
</dbReference>